<evidence type="ECO:0000256" key="4">
    <source>
        <dbReference type="ARBA" id="ARBA00022692"/>
    </source>
</evidence>
<protein>
    <submittedName>
        <fullName evidence="8">PST family polysaccharide transporter</fullName>
    </submittedName>
</protein>
<feature type="transmembrane region" description="Helical" evidence="7">
    <location>
        <begin position="299"/>
        <end position="319"/>
    </location>
</feature>
<proteinExistence type="inferred from homology"/>
<feature type="transmembrane region" description="Helical" evidence="7">
    <location>
        <begin position="251"/>
        <end position="271"/>
    </location>
</feature>
<name>A0A7W4Z0J1_9ACTN</name>
<evidence type="ECO:0000256" key="3">
    <source>
        <dbReference type="ARBA" id="ARBA00022475"/>
    </source>
</evidence>
<dbReference type="InterPro" id="IPR050833">
    <property type="entry name" value="Poly_Biosynth_Transport"/>
</dbReference>
<feature type="transmembrane region" description="Helical" evidence="7">
    <location>
        <begin position="189"/>
        <end position="207"/>
    </location>
</feature>
<evidence type="ECO:0000256" key="1">
    <source>
        <dbReference type="ARBA" id="ARBA00004651"/>
    </source>
</evidence>
<organism evidence="8 9">
    <name type="scientific">Nocardioides soli</name>
    <dbReference type="NCBI Taxonomy" id="1036020"/>
    <lineage>
        <taxon>Bacteria</taxon>
        <taxon>Bacillati</taxon>
        <taxon>Actinomycetota</taxon>
        <taxon>Actinomycetes</taxon>
        <taxon>Propionibacteriales</taxon>
        <taxon>Nocardioidaceae</taxon>
        <taxon>Nocardioides</taxon>
    </lineage>
</organism>
<keyword evidence="5 7" id="KW-1133">Transmembrane helix</keyword>
<dbReference type="AlphaFoldDB" id="A0A7W4Z0J1"/>
<feature type="transmembrane region" description="Helical" evidence="7">
    <location>
        <begin position="450"/>
        <end position="472"/>
    </location>
</feature>
<feature type="transmembrane region" description="Helical" evidence="7">
    <location>
        <begin position="339"/>
        <end position="359"/>
    </location>
</feature>
<feature type="transmembrane region" description="Helical" evidence="7">
    <location>
        <begin position="366"/>
        <end position="384"/>
    </location>
</feature>
<keyword evidence="6 7" id="KW-0472">Membrane</keyword>
<reference evidence="8 9" key="1">
    <citation type="submission" date="2020-08" db="EMBL/GenBank/DDBJ databases">
        <title>Sequencing the genomes of 1000 actinobacteria strains.</title>
        <authorList>
            <person name="Klenk H.-P."/>
        </authorList>
    </citation>
    <scope>NUCLEOTIDE SEQUENCE [LARGE SCALE GENOMIC DNA]</scope>
    <source>
        <strain evidence="8 9">DSM 105498</strain>
    </source>
</reference>
<keyword evidence="3" id="KW-1003">Cell membrane</keyword>
<dbReference type="CDD" id="cd13127">
    <property type="entry name" value="MATE_tuaB_like"/>
    <property type="match status" value="1"/>
</dbReference>
<sequence length="501" mass="51699">MTDAVAHQPPGPERASPSAGRALTWSVANTLAGRLGTVAIGIVLARILGPEEFGTFAVAFVALVAILSFNELGVSLAIVRWRDDPAAIAPTVATISVLSSAVLTAAVWFAAPAFTTAMGDPGATGVVRALGFCVLINGLVATPAALLQRTFRQDQRLVADQVNVWVGAFVSVGLALLGGGAMALALGRLAGAGTSALLFWHYSPLPLRFGVERRYVRPLLRFGLPLAGASVIVFLVGFVDQLAVGRVLGPVQLGFYVLAVNLASWPVTVLSQPLRSVAPAMFARLQDDPARMHRDFQAVLRPLCVVALPMCVVLAVTAPDVVSLVYGAQWAPAAEPLRWLAVAAAARIFFELAYDYLVVLGRSRQILMLQVVWVIVLAPTVVLAVREWGIAGAGAALVGVAAVVSLPLYVRELGRAGIAGRGMAVAAGPGLLGALVVGLAAAAIDWLVGPALVVLVLSGLCLLGVTAGLLWLNRSALRVFRTAPPAAAQAGTAGAVAGATS</sequence>
<evidence type="ECO:0000256" key="7">
    <source>
        <dbReference type="SAM" id="Phobius"/>
    </source>
</evidence>
<dbReference type="Proteomes" id="UP000589626">
    <property type="component" value="Unassembled WGS sequence"/>
</dbReference>
<feature type="transmembrane region" description="Helical" evidence="7">
    <location>
        <begin position="129"/>
        <end position="150"/>
    </location>
</feature>
<dbReference type="PANTHER" id="PTHR30250">
    <property type="entry name" value="PST FAMILY PREDICTED COLANIC ACID TRANSPORTER"/>
    <property type="match status" value="1"/>
</dbReference>
<feature type="transmembrane region" description="Helical" evidence="7">
    <location>
        <begin position="55"/>
        <end position="79"/>
    </location>
</feature>
<keyword evidence="4 7" id="KW-0812">Transmembrane</keyword>
<gene>
    <name evidence="8" type="ORF">FHU40_001744</name>
</gene>
<dbReference type="Pfam" id="PF13440">
    <property type="entry name" value="Polysacc_synt_3"/>
    <property type="match status" value="1"/>
</dbReference>
<accession>A0A7W4Z0J1</accession>
<evidence type="ECO:0000256" key="6">
    <source>
        <dbReference type="ARBA" id="ARBA00023136"/>
    </source>
</evidence>
<dbReference type="EMBL" id="JACHWR010000001">
    <property type="protein sequence ID" value="MBB3041943.1"/>
    <property type="molecule type" value="Genomic_DNA"/>
</dbReference>
<dbReference type="GO" id="GO:0005886">
    <property type="term" value="C:plasma membrane"/>
    <property type="evidence" value="ECO:0007669"/>
    <property type="project" value="UniProtKB-SubCell"/>
</dbReference>
<comment type="caution">
    <text evidence="8">The sequence shown here is derived from an EMBL/GenBank/DDBJ whole genome shotgun (WGS) entry which is preliminary data.</text>
</comment>
<dbReference type="RefSeq" id="WP_183591792.1">
    <property type="nucleotide sequence ID" value="NZ_JACHWR010000001.1"/>
</dbReference>
<feature type="transmembrane region" description="Helical" evidence="7">
    <location>
        <begin position="162"/>
        <end position="183"/>
    </location>
</feature>
<comment type="similarity">
    <text evidence="2">Belongs to the polysaccharide synthase family.</text>
</comment>
<evidence type="ECO:0000313" key="9">
    <source>
        <dbReference type="Proteomes" id="UP000589626"/>
    </source>
</evidence>
<keyword evidence="9" id="KW-1185">Reference proteome</keyword>
<feature type="transmembrane region" description="Helical" evidence="7">
    <location>
        <begin position="390"/>
        <end position="410"/>
    </location>
</feature>
<feature type="transmembrane region" description="Helical" evidence="7">
    <location>
        <begin position="31"/>
        <end position="49"/>
    </location>
</feature>
<feature type="transmembrane region" description="Helical" evidence="7">
    <location>
        <begin position="86"/>
        <end position="109"/>
    </location>
</feature>
<dbReference type="PANTHER" id="PTHR30250:SF10">
    <property type="entry name" value="LIPOPOLYSACCHARIDE BIOSYNTHESIS PROTEIN WZXC"/>
    <property type="match status" value="1"/>
</dbReference>
<evidence type="ECO:0000313" key="8">
    <source>
        <dbReference type="EMBL" id="MBB3041943.1"/>
    </source>
</evidence>
<comment type="subcellular location">
    <subcellularLocation>
        <location evidence="1">Cell membrane</location>
        <topology evidence="1">Multi-pass membrane protein</topology>
    </subcellularLocation>
</comment>
<feature type="transmembrane region" description="Helical" evidence="7">
    <location>
        <begin position="422"/>
        <end position="444"/>
    </location>
</feature>
<feature type="transmembrane region" description="Helical" evidence="7">
    <location>
        <begin position="219"/>
        <end position="239"/>
    </location>
</feature>
<evidence type="ECO:0000256" key="2">
    <source>
        <dbReference type="ARBA" id="ARBA00007430"/>
    </source>
</evidence>
<evidence type="ECO:0000256" key="5">
    <source>
        <dbReference type="ARBA" id="ARBA00022989"/>
    </source>
</evidence>